<gene>
    <name evidence="1" type="ORF">EZS28_034887</name>
</gene>
<protein>
    <submittedName>
        <fullName evidence="1">Uncharacterized protein</fullName>
    </submittedName>
</protein>
<evidence type="ECO:0000313" key="2">
    <source>
        <dbReference type="Proteomes" id="UP000324800"/>
    </source>
</evidence>
<reference evidence="1 2" key="1">
    <citation type="submission" date="2019-03" db="EMBL/GenBank/DDBJ databases">
        <title>Single cell metagenomics reveals metabolic interactions within the superorganism composed of flagellate Streblomastix strix and complex community of Bacteroidetes bacteria on its surface.</title>
        <authorList>
            <person name="Treitli S.C."/>
            <person name="Kolisko M."/>
            <person name="Husnik F."/>
            <person name="Keeling P."/>
            <person name="Hampl V."/>
        </authorList>
    </citation>
    <scope>NUCLEOTIDE SEQUENCE [LARGE SCALE GENOMIC DNA]</scope>
    <source>
        <strain evidence="1">ST1C</strain>
    </source>
</reference>
<sequence>YNNPHPGKTELNNRFTLETMQIGRLLTEGRNNLNNLQDMELHAGDRYIRNSRVKLYIHPQIPVLNRLPQKMKKDKVEAIIMALIWPRQSGYTKIKNLSIKFLFPGSSAKVLQMEPRMNDMDQKLLSNNAGVFLLDLSQIAEDNKSISIFNTTFSNNRTRKARYP</sequence>
<organism evidence="1 2">
    <name type="scientific">Streblomastix strix</name>
    <dbReference type="NCBI Taxonomy" id="222440"/>
    <lineage>
        <taxon>Eukaryota</taxon>
        <taxon>Metamonada</taxon>
        <taxon>Preaxostyla</taxon>
        <taxon>Oxymonadida</taxon>
        <taxon>Streblomastigidae</taxon>
        <taxon>Streblomastix</taxon>
    </lineage>
</organism>
<comment type="caution">
    <text evidence="1">The sequence shown here is derived from an EMBL/GenBank/DDBJ whole genome shotgun (WGS) entry which is preliminary data.</text>
</comment>
<name>A0A5J4UFN4_9EUKA</name>
<feature type="non-terminal residue" evidence="1">
    <location>
        <position position="1"/>
    </location>
</feature>
<dbReference type="Proteomes" id="UP000324800">
    <property type="component" value="Unassembled WGS sequence"/>
</dbReference>
<dbReference type="AlphaFoldDB" id="A0A5J4UFN4"/>
<accession>A0A5J4UFN4</accession>
<evidence type="ECO:0000313" key="1">
    <source>
        <dbReference type="EMBL" id="KAA6369586.1"/>
    </source>
</evidence>
<proteinExistence type="predicted"/>
<dbReference type="EMBL" id="SNRW01016222">
    <property type="protein sequence ID" value="KAA6369586.1"/>
    <property type="molecule type" value="Genomic_DNA"/>
</dbReference>